<gene>
    <name evidence="1" type="ORF">HFQ381_LOCUS28913</name>
    <name evidence="3" type="ORF">QYT958_LOCUS25053</name>
    <name evidence="2" type="ORF">TSG867_LOCUS29346</name>
</gene>
<proteinExistence type="predicted"/>
<dbReference type="PANTHER" id="PTHR21301:SF10">
    <property type="entry name" value="REVERSE TRANSCRIPTASE DOMAIN-CONTAINING PROTEIN"/>
    <property type="match status" value="1"/>
</dbReference>
<evidence type="ECO:0000313" key="3">
    <source>
        <dbReference type="EMBL" id="CAF4820947.1"/>
    </source>
</evidence>
<dbReference type="AlphaFoldDB" id="A0A820WL66"/>
<dbReference type="Proteomes" id="UP000663851">
    <property type="component" value="Unassembled WGS sequence"/>
</dbReference>
<reference evidence="1" key="1">
    <citation type="submission" date="2021-02" db="EMBL/GenBank/DDBJ databases">
        <authorList>
            <person name="Nowell W R."/>
        </authorList>
    </citation>
    <scope>NUCLEOTIDE SEQUENCE</scope>
</reference>
<comment type="caution">
    <text evidence="1">The sequence shown here is derived from an EMBL/GenBank/DDBJ whole genome shotgun (WGS) entry which is preliminary data.</text>
</comment>
<evidence type="ECO:0000313" key="1">
    <source>
        <dbReference type="EMBL" id="CAF4517717.1"/>
    </source>
</evidence>
<dbReference type="EMBL" id="CAJOBR010005538">
    <property type="protein sequence ID" value="CAF4820947.1"/>
    <property type="molecule type" value="Genomic_DNA"/>
</dbReference>
<dbReference type="Proteomes" id="UP000663848">
    <property type="component" value="Unassembled WGS sequence"/>
</dbReference>
<name>A0A820WL66_9BILA</name>
<sequence>MCVILINATTVSYATTLRDGNPQQNAGSTEGGTLLWIYGTGFAENHFSMLSSTETSNAVQLTQGNDVQSNTPYITKIIPASGLPQRLVTLYGDFKSRCYLREFEGCSEKNSPVISRIYIGGQLCNLIDPNSASYDIHIPHHVDRVESQILGYIYKNTSHIKKMFQGRIQLDKAEMEELKALGDFEQVAIPSQWNIHLMLKSKVKQYSVKNIIYGLPTKRLECDLLRKFIDKIDFSFKIDESVAGKDQAQGMHDQMQHELLSNEMKRTIENFPKDNDEEFGQPLYFLEVERVEGKINNKKRRNSCPDSSSSTWPRILTPAIINENNCFSYDGQCYHQTQGVAIGSLLTLTMSNCYTVFYEHYIVKQIKNKNGLYYQYIDDIFIAIDWSARHLLKQIDMWNHVDENIKLSESIGSLVDFLHLQIEN</sequence>
<dbReference type="Proteomes" id="UP000663862">
    <property type="component" value="Unassembled WGS sequence"/>
</dbReference>
<organism evidence="1 4">
    <name type="scientific">Rotaria socialis</name>
    <dbReference type="NCBI Taxonomy" id="392032"/>
    <lineage>
        <taxon>Eukaryota</taxon>
        <taxon>Metazoa</taxon>
        <taxon>Spiralia</taxon>
        <taxon>Gnathifera</taxon>
        <taxon>Rotifera</taxon>
        <taxon>Eurotatoria</taxon>
        <taxon>Bdelloidea</taxon>
        <taxon>Philodinida</taxon>
        <taxon>Philodinidae</taxon>
        <taxon>Rotaria</taxon>
    </lineage>
</organism>
<protein>
    <submittedName>
        <fullName evidence="1">Uncharacterized protein</fullName>
    </submittedName>
</protein>
<evidence type="ECO:0000313" key="4">
    <source>
        <dbReference type="Proteomes" id="UP000663851"/>
    </source>
</evidence>
<accession>A0A820WL66</accession>
<evidence type="ECO:0000313" key="2">
    <source>
        <dbReference type="EMBL" id="CAF4626553.1"/>
    </source>
</evidence>
<dbReference type="EMBL" id="CAJOBQ010004081">
    <property type="protein sequence ID" value="CAF4626553.1"/>
    <property type="molecule type" value="Genomic_DNA"/>
</dbReference>
<dbReference type="PANTHER" id="PTHR21301">
    <property type="entry name" value="REVERSE TRANSCRIPTASE"/>
    <property type="match status" value="1"/>
</dbReference>
<dbReference type="EMBL" id="CAJOBO010004315">
    <property type="protein sequence ID" value="CAF4517717.1"/>
    <property type="molecule type" value="Genomic_DNA"/>
</dbReference>